<sequence>MPVKSSKEILANAVMSTKRKSTRKKPTSSSQQHRQHQGNILDFAVAPAPTATISTFPTAPDVYNSEENVVAPVSQQGQAGVDVVVRESNMESGALDFIMIDSNSYTSKPTESLRVPHSQRISDVLKLLKEGGLSPFDLILEILDETKVEYWDYRTAFYKESSLKMAKILDTIMLSTKGRKKLTTWMQPHAVRLVKEIVEDEIDTLNKANKLSGMSDAIKPEYIEAWDMSKNTVQTPILTEILLAAAETARAREENKKKRPYATCNMIVNQLRYQRSHHSLGSQTILGIFLWSSGCSRQTIDALHRCGIAVSYTSVLKALEQLAKHCMCLAVAAALTLCFAFCYDNINISTSIFVEQRGARGPAKVTSGTFGVVYKLRNAVPEQMKLAPILDRFRKADGLDFNRDVRPSTEQLTSFKTQLLIIIIRILTTYSPAFESYKSFPSLQHTPRRPMPHGHVTEFFPIRATTIEEATVRGNILYHEDVFHNQLKLTQQQLGEIAVPSFNDQMTNSRIRSAQVLRARDINPCTRRQFLQLGIGMFHLVLNLICGLLHLHRGALAITGSLTYFFSLMDKKRLNNEKPDFHSLLAALMQILHGIILNAWRTETGYQDLSEYAKEKTPTAQDLLDMADKILLNHAMPFTAPRSAARDDTLSDDSEEDSSGDELEPDDDEQSLPTHPNHNDNTSMPNPSKDVARQNLLLLTRDLLYVAELIRAISDGDIGRIEDFLPQLAMIFRGVGGNNYCTEILHFIHNLKHVWTPEFADIMRDNSLINVSGLDGHCMGVDLNIEHLIKELKELLEAKGDESTWDRLGNISASIHYIKKVKERVARTMSSSYQSKTHTTPNTDHLVWLVADDIRDKKLDVYHTNRQFNSKTTPIGDALAIGEQKLKSATLATFNRKVQAMVSGQLYVDAEEDQGEIDTLPPIEDVVTVSDANILE</sequence>
<evidence type="ECO:0000313" key="3">
    <source>
        <dbReference type="EMBL" id="PPR02842.1"/>
    </source>
</evidence>
<organism evidence="3 4">
    <name type="scientific">Panaeolus cyanescens</name>
    <dbReference type="NCBI Taxonomy" id="181874"/>
    <lineage>
        <taxon>Eukaryota</taxon>
        <taxon>Fungi</taxon>
        <taxon>Dikarya</taxon>
        <taxon>Basidiomycota</taxon>
        <taxon>Agaricomycotina</taxon>
        <taxon>Agaricomycetes</taxon>
        <taxon>Agaricomycetidae</taxon>
        <taxon>Agaricales</taxon>
        <taxon>Agaricineae</taxon>
        <taxon>Galeropsidaceae</taxon>
        <taxon>Panaeolus</taxon>
    </lineage>
</organism>
<proteinExistence type="predicted"/>
<feature type="region of interest" description="Disordered" evidence="1">
    <location>
        <begin position="1"/>
        <end position="36"/>
    </location>
</feature>
<dbReference type="EMBL" id="NHTK01001139">
    <property type="protein sequence ID" value="PPR02842.1"/>
    <property type="molecule type" value="Genomic_DNA"/>
</dbReference>
<evidence type="ECO:0000256" key="1">
    <source>
        <dbReference type="SAM" id="MobiDB-lite"/>
    </source>
</evidence>
<feature type="compositionally biased region" description="Acidic residues" evidence="1">
    <location>
        <begin position="650"/>
        <end position="670"/>
    </location>
</feature>
<comment type="caution">
    <text evidence="3">The sequence shown here is derived from an EMBL/GenBank/DDBJ whole genome shotgun (WGS) entry which is preliminary data.</text>
</comment>
<dbReference type="OrthoDB" id="3040861at2759"/>
<gene>
    <name evidence="3" type="ORF">CVT24_002320</name>
</gene>
<evidence type="ECO:0000313" key="4">
    <source>
        <dbReference type="Proteomes" id="UP000284842"/>
    </source>
</evidence>
<reference evidence="3 4" key="1">
    <citation type="journal article" date="2018" name="Evol. Lett.">
        <title>Horizontal gene cluster transfer increased hallucinogenic mushroom diversity.</title>
        <authorList>
            <person name="Reynolds H.T."/>
            <person name="Vijayakumar V."/>
            <person name="Gluck-Thaler E."/>
            <person name="Korotkin H.B."/>
            <person name="Matheny P.B."/>
            <person name="Slot J.C."/>
        </authorList>
    </citation>
    <scope>NUCLEOTIDE SEQUENCE [LARGE SCALE GENOMIC DNA]</scope>
    <source>
        <strain evidence="3 4">2629</strain>
    </source>
</reference>
<dbReference type="InterPro" id="IPR046496">
    <property type="entry name" value="DUF6589"/>
</dbReference>
<accession>A0A409YIM2</accession>
<dbReference type="Proteomes" id="UP000284842">
    <property type="component" value="Unassembled WGS sequence"/>
</dbReference>
<feature type="domain" description="DUF6589" evidence="2">
    <location>
        <begin position="398"/>
        <end position="838"/>
    </location>
</feature>
<evidence type="ECO:0000259" key="2">
    <source>
        <dbReference type="Pfam" id="PF20231"/>
    </source>
</evidence>
<dbReference type="InParanoid" id="A0A409YIM2"/>
<name>A0A409YIM2_9AGAR</name>
<dbReference type="Pfam" id="PF20231">
    <property type="entry name" value="DUF6589"/>
    <property type="match status" value="1"/>
</dbReference>
<feature type="region of interest" description="Disordered" evidence="1">
    <location>
        <begin position="642"/>
        <end position="689"/>
    </location>
</feature>
<protein>
    <recommendedName>
        <fullName evidence="2">DUF6589 domain-containing protein</fullName>
    </recommendedName>
</protein>
<dbReference type="AlphaFoldDB" id="A0A409YIM2"/>
<feature type="compositionally biased region" description="Polar residues" evidence="1">
    <location>
        <begin position="671"/>
        <end position="686"/>
    </location>
</feature>
<feature type="compositionally biased region" description="Basic residues" evidence="1">
    <location>
        <begin position="17"/>
        <end position="26"/>
    </location>
</feature>
<keyword evidence="4" id="KW-1185">Reference proteome</keyword>